<organism evidence="4 5">
    <name type="scientific">Saltatorellus ferox</name>
    <dbReference type="NCBI Taxonomy" id="2528018"/>
    <lineage>
        <taxon>Bacteria</taxon>
        <taxon>Pseudomonadati</taxon>
        <taxon>Planctomycetota</taxon>
        <taxon>Planctomycetia</taxon>
        <taxon>Planctomycetia incertae sedis</taxon>
        <taxon>Saltatorellus</taxon>
    </lineage>
</organism>
<name>A0A518ETH6_9BACT</name>
<dbReference type="Gene3D" id="3.20.20.70">
    <property type="entry name" value="Aldolase class I"/>
    <property type="match status" value="1"/>
</dbReference>
<feature type="domain" description="Thiamine phosphate synthase/TenI" evidence="3">
    <location>
        <begin position="47"/>
        <end position="223"/>
    </location>
</feature>
<evidence type="ECO:0000259" key="3">
    <source>
        <dbReference type="Pfam" id="PF02581"/>
    </source>
</evidence>
<evidence type="ECO:0000313" key="4">
    <source>
        <dbReference type="EMBL" id="QDV07385.1"/>
    </source>
</evidence>
<dbReference type="Pfam" id="PF02581">
    <property type="entry name" value="TMP-TENI"/>
    <property type="match status" value="1"/>
</dbReference>
<sequence>MTEAHPVAGEPQGAATGDARRVPPCLVVLSPGTLQRARGGSSEAAIAALERAAAAAISGGVRALIVREPSLEDGAFLELALRLRARLDDVRGEGLSERGWLGVHDRLHLAGTAGADAVHLGGTSLAVGPARSVVGSSLAIGASSHLGDTGDTFAGADYLLHAPVFEPTSKSGHGRVTLGWSGAADFAASTDVPVLALGGVTAEHLTEAEPGSLAALHGVALIGGLWGTGPESIDGTSRSLADLGGISRRATDLVAACARHFSVPVAEVGEAHD</sequence>
<keyword evidence="4" id="KW-0808">Transferase</keyword>
<dbReference type="InterPro" id="IPR013785">
    <property type="entry name" value="Aldolase_TIM"/>
</dbReference>
<protein>
    <submittedName>
        <fullName evidence="4">Thiamine-phosphate synthase</fullName>
        <ecNumber evidence="4">2.5.1.3</ecNumber>
    </submittedName>
</protein>
<dbReference type="InterPro" id="IPR022998">
    <property type="entry name" value="ThiamineP_synth_TenI"/>
</dbReference>
<dbReference type="EMBL" id="CP036434">
    <property type="protein sequence ID" value="QDV07385.1"/>
    <property type="molecule type" value="Genomic_DNA"/>
</dbReference>
<evidence type="ECO:0000256" key="2">
    <source>
        <dbReference type="ARBA" id="ARBA00022977"/>
    </source>
</evidence>
<keyword evidence="5" id="KW-1185">Reference proteome</keyword>
<proteinExistence type="predicted"/>
<dbReference type="RefSeq" id="WP_145198369.1">
    <property type="nucleotide sequence ID" value="NZ_CP036434.1"/>
</dbReference>
<dbReference type="AlphaFoldDB" id="A0A518ETH6"/>
<dbReference type="SUPFAM" id="SSF51391">
    <property type="entry name" value="Thiamin phosphate synthase"/>
    <property type="match status" value="1"/>
</dbReference>
<comment type="pathway">
    <text evidence="1">Cofactor biosynthesis; thiamine diphosphate biosynthesis.</text>
</comment>
<evidence type="ECO:0000256" key="1">
    <source>
        <dbReference type="ARBA" id="ARBA00004948"/>
    </source>
</evidence>
<dbReference type="GO" id="GO:0009228">
    <property type="term" value="P:thiamine biosynthetic process"/>
    <property type="evidence" value="ECO:0007669"/>
    <property type="project" value="UniProtKB-KW"/>
</dbReference>
<dbReference type="GO" id="GO:0004789">
    <property type="term" value="F:thiamine-phosphate diphosphorylase activity"/>
    <property type="evidence" value="ECO:0007669"/>
    <property type="project" value="UniProtKB-EC"/>
</dbReference>
<dbReference type="OrthoDB" id="9812206at2"/>
<dbReference type="Proteomes" id="UP000320390">
    <property type="component" value="Chromosome"/>
</dbReference>
<evidence type="ECO:0000313" key="5">
    <source>
        <dbReference type="Proteomes" id="UP000320390"/>
    </source>
</evidence>
<accession>A0A518ETH6</accession>
<reference evidence="4 5" key="1">
    <citation type="submission" date="2019-02" db="EMBL/GenBank/DDBJ databases">
        <title>Deep-cultivation of Planctomycetes and their phenomic and genomic characterization uncovers novel biology.</title>
        <authorList>
            <person name="Wiegand S."/>
            <person name="Jogler M."/>
            <person name="Boedeker C."/>
            <person name="Pinto D."/>
            <person name="Vollmers J."/>
            <person name="Rivas-Marin E."/>
            <person name="Kohn T."/>
            <person name="Peeters S.H."/>
            <person name="Heuer A."/>
            <person name="Rast P."/>
            <person name="Oberbeckmann S."/>
            <person name="Bunk B."/>
            <person name="Jeske O."/>
            <person name="Meyerdierks A."/>
            <person name="Storesund J.E."/>
            <person name="Kallscheuer N."/>
            <person name="Luecker S."/>
            <person name="Lage O.M."/>
            <person name="Pohl T."/>
            <person name="Merkel B.J."/>
            <person name="Hornburger P."/>
            <person name="Mueller R.-W."/>
            <person name="Bruemmer F."/>
            <person name="Labrenz M."/>
            <person name="Spormann A.M."/>
            <person name="Op den Camp H."/>
            <person name="Overmann J."/>
            <person name="Amann R."/>
            <person name="Jetten M.S.M."/>
            <person name="Mascher T."/>
            <person name="Medema M.H."/>
            <person name="Devos D.P."/>
            <person name="Kaster A.-K."/>
            <person name="Ovreas L."/>
            <person name="Rohde M."/>
            <person name="Galperin M.Y."/>
            <person name="Jogler C."/>
        </authorList>
    </citation>
    <scope>NUCLEOTIDE SEQUENCE [LARGE SCALE GENOMIC DNA]</scope>
    <source>
        <strain evidence="4 5">Poly30</strain>
    </source>
</reference>
<dbReference type="PANTHER" id="PTHR20857:SF15">
    <property type="entry name" value="THIAMINE-PHOSPHATE SYNTHASE"/>
    <property type="match status" value="1"/>
</dbReference>
<dbReference type="InterPro" id="IPR036206">
    <property type="entry name" value="ThiamineP_synth_sf"/>
</dbReference>
<dbReference type="EC" id="2.5.1.3" evidence="4"/>
<gene>
    <name evidence="4" type="primary">thiE_1</name>
    <name evidence="4" type="ORF">Poly30_29090</name>
</gene>
<dbReference type="CDD" id="cd00564">
    <property type="entry name" value="TMP_TenI"/>
    <property type="match status" value="1"/>
</dbReference>
<dbReference type="GO" id="GO:0005737">
    <property type="term" value="C:cytoplasm"/>
    <property type="evidence" value="ECO:0007669"/>
    <property type="project" value="TreeGrafter"/>
</dbReference>
<dbReference type="PANTHER" id="PTHR20857">
    <property type="entry name" value="THIAMINE-PHOSPHATE PYROPHOSPHORYLASE"/>
    <property type="match status" value="1"/>
</dbReference>
<keyword evidence="2" id="KW-0784">Thiamine biosynthesis</keyword>